<evidence type="ECO:0000313" key="1">
    <source>
        <dbReference type="EMBL" id="PBK05926.1"/>
    </source>
</evidence>
<evidence type="ECO:0000313" key="2">
    <source>
        <dbReference type="Proteomes" id="UP000242313"/>
    </source>
</evidence>
<gene>
    <name evidence="1" type="ORF">CNQ84_00665</name>
</gene>
<protein>
    <recommendedName>
        <fullName evidence="3">DUF2591 domain-containing protein</fullName>
    </recommendedName>
</protein>
<name>A0A2A3MM92_9PSED</name>
<dbReference type="EMBL" id="NTMR01000002">
    <property type="protein sequence ID" value="PBK05926.1"/>
    <property type="molecule type" value="Genomic_DNA"/>
</dbReference>
<reference evidence="1 2" key="1">
    <citation type="submission" date="2017-09" db="EMBL/GenBank/DDBJ databases">
        <title>Pseudomonas abyssi sp. nov. isolated from Abyssopelagic Water.</title>
        <authorList>
            <person name="Wei Y."/>
        </authorList>
    </citation>
    <scope>NUCLEOTIDE SEQUENCE [LARGE SCALE GENOMIC DNA]</scope>
    <source>
        <strain evidence="1 2">MT5</strain>
    </source>
</reference>
<comment type="caution">
    <text evidence="1">The sequence shown here is derived from an EMBL/GenBank/DDBJ whole genome shotgun (WGS) entry which is preliminary data.</text>
</comment>
<accession>A0A2A3MM92</accession>
<evidence type="ECO:0008006" key="3">
    <source>
        <dbReference type="Google" id="ProtNLM"/>
    </source>
</evidence>
<keyword evidence="2" id="KW-1185">Reference proteome</keyword>
<dbReference type="Proteomes" id="UP000242313">
    <property type="component" value="Unassembled WGS sequence"/>
</dbReference>
<dbReference type="InterPro" id="IPR019701">
    <property type="entry name" value="Phage_P22_NinX"/>
</dbReference>
<proteinExistence type="predicted"/>
<dbReference type="AlphaFoldDB" id="A0A2A3MM92"/>
<organism evidence="1 2">
    <name type="scientific">Pseudomonas abyssi</name>
    <dbReference type="NCBI Taxonomy" id="170540"/>
    <lineage>
        <taxon>Bacteria</taxon>
        <taxon>Pseudomonadati</taxon>
        <taxon>Pseudomonadota</taxon>
        <taxon>Gammaproteobacteria</taxon>
        <taxon>Pseudomonadales</taxon>
        <taxon>Pseudomonadaceae</taxon>
        <taxon>Pseudomonas</taxon>
    </lineage>
</organism>
<dbReference type="Pfam" id="PF10765">
    <property type="entry name" value="Phage_P22_NinX"/>
    <property type="match status" value="1"/>
</dbReference>
<sequence length="151" mass="16085">MSTIDIKTSELHGVALDWAVFCARYPGIQPTICVQDAREYQAREGATPILFPRSVTLTYQGAYGSRNHWSPSTDWAVCGPMIHACAIELSPGDGWQSDGGGCWGALMITDKAEANCSFVTADGETPQIAACRAFVAAKLGDTVSVPSELLS</sequence>